<accession>A0ABU9N802</accession>
<name>A0ABU9N802_9FLAO</name>
<organism evidence="3 4">
    <name type="scientific">Flavobacterium aureirubrum</name>
    <dbReference type="NCBI Taxonomy" id="3133147"/>
    <lineage>
        <taxon>Bacteria</taxon>
        <taxon>Pseudomonadati</taxon>
        <taxon>Bacteroidota</taxon>
        <taxon>Flavobacteriia</taxon>
        <taxon>Flavobacteriales</taxon>
        <taxon>Flavobacteriaceae</taxon>
        <taxon>Flavobacterium</taxon>
    </lineage>
</organism>
<sequence>MIQIQSQNLLVNGNFETGTVFGFFSNGAGYVRIFPPFTGTTAPGNWAFTNNPQLMNTASFVASGDHTTGSGLMLVFDGNTTGGQQNFWEAGNGGGGVCGLTVGATYTFSYWIRSVFGPVSGAPTRADIRADILNASAVTLISGATLAPLTASGWQRVAYTFIPNSACVNIKLYNNNTGFDGNDFAIDDMSVTAAPLPLAISVASTNITCPNANNGSIVVSGVNGVVPYTNYTISGAASQSNTTGIFTGLAPGTYSVSVTDSNTPPAVVSQSNIVITQPANLTVSAIPSTICSGASTTLSVSGSANPYSWTASPADPSITNPISPSLTVNPTQTTTYTASSTSGSPAQLITNGNFSAGNTGFNSDYQFLTVTIPAGAQRTYGIVTNSNAWFPGFASCTANGGTGNMMVVDGSNLNAGNDRVWFQTIPVVPGQNYTFSYWIQTVATPNPANIDVVINGTSIGTALAPATSCNWVQRSYVWNSGASSTAQIVMFNRTTSSAGNDFALDDISFTTTAVCNLSNSVTITVNPSLAPTISCGTATANAVTFNWNAVTGATNYAILYSINNGPNVNAGTVTGTSFTVNALSPGDSVRIDVIPGGTGVGACFTAASQTCVTTVTVCPVPVVAVTQQPTCAVPTGTIVFTSPINSGPLPTPGELFISEVTDESTGSLSYVEIFNGTGAPVNLSNYKLKVYNNGNTFISPNCDITLSGTLNNNDVYVVALGDVVNQGGVIPDLVVANCGGFNTDDNVRLATSADVIFDLWGRTDGVDFTPSNQAGYTYRRLQTAPKPSLIWNPADWTAIDPQDYTNMGTYTYATTNYQYSINGTNYQVNPVFTGLAPGTYNVTVRDLVSGCISTPIPLVVNPIPAIAAPTVNPISYCLNAAAVPLTATPIAGGTLNWYGTNATGGTATATAPTPSTTTLGTTTFYVSQTVGGCESPRAPIVVTISNQAPSQPPQLFCDVANSTPNSVAFDFNNIGQTNFTYSYSIDGGPVVSGIHVSPSNFTVPNVLPGQTVTFTLTWNGVCAPTLTASTLVPTFTQLGPFCQGQEVPVLPTTSLNGRTGTWSPAVINPNTTTTYIFTPNAGQCASRASMTIVINPNTTPTFNPVAPICSGQPLTALPTNSLNGISGTWSPALNNTATTTYTFTPSTGNCGTTTTLTITVNPNVAPTFNPVAPICAGQTLTALPTTSLNGITGTWSPALNNTATTTYTFTPTAGQCATTATLTITVNPNVTPTFNAVAPICSGQTLSPLPITSLNGITGTWSPALNNTATTTYTFTPSSGQCSPTATLTITVNPNVTPTFNAVAPICAGQTLTALPTTSLNGIAGTWSPALNNTTTTTYIFTPNTGQCGLTTTLQIVVNPNIIPTFTPVAPTCAGSVIAPLPTTALNGITGTWSPAINNTATTTYTFTPTAGQCATTATLGITILQQVTPTFSPILPICTGGTLNPLPTTSLNGITGTWSPALSTTATTTYTFTPNSNQCANTTTLQIVVVPQINPAIAIVESCNANSVTVTNPVGPNFEYSLDGAPYQTTPVFVNLSAGNHFITVRQTIANCISNPINFVINPVVNDVVVNPNPQPLRECDANNDEFADFDLTQAINGITGGTPYTVTFHETLTDATIDGTFIPNPTSYLNINNVTQIIYVRVESSVTSCFEVVQLQLIVDPTPEATTPSPYALCDYTGIAGFETFDLTTTIPEI</sequence>
<evidence type="ECO:0000313" key="4">
    <source>
        <dbReference type="Proteomes" id="UP001460072"/>
    </source>
</evidence>
<dbReference type="Gene3D" id="2.60.40.1220">
    <property type="match status" value="5"/>
</dbReference>
<proteinExistence type="predicted"/>
<reference evidence="3 4" key="1">
    <citation type="submission" date="2024-03" db="EMBL/GenBank/DDBJ databases">
        <title>Two novel species of the genus Flavobacterium exhibiting potentially degradation of complex polysaccharides.</title>
        <authorList>
            <person name="Lian X."/>
        </authorList>
    </citation>
    <scope>NUCLEOTIDE SEQUENCE [LARGE SCALE GENOMIC DNA]</scope>
    <source>
        <strain evidence="4">j3</strain>
    </source>
</reference>
<dbReference type="Proteomes" id="UP001460072">
    <property type="component" value="Unassembled WGS sequence"/>
</dbReference>
<dbReference type="InterPro" id="IPR044023">
    <property type="entry name" value="Ig_7"/>
</dbReference>
<dbReference type="Pfam" id="PF19081">
    <property type="entry name" value="Ig_7"/>
    <property type="match status" value="1"/>
</dbReference>
<evidence type="ECO:0000259" key="2">
    <source>
        <dbReference type="PROSITE" id="PS51841"/>
    </source>
</evidence>
<dbReference type="InterPro" id="IPR013783">
    <property type="entry name" value="Ig-like_fold"/>
</dbReference>
<comment type="caution">
    <text evidence="3">The sequence shown here is derived from an EMBL/GenBank/DDBJ whole genome shotgun (WGS) entry which is preliminary data.</text>
</comment>
<dbReference type="EMBL" id="JBCGDO010000012">
    <property type="protein sequence ID" value="MEM0542989.1"/>
    <property type="molecule type" value="Genomic_DNA"/>
</dbReference>
<dbReference type="RefSeq" id="WP_342696191.1">
    <property type="nucleotide sequence ID" value="NZ_JBCGDO010000012.1"/>
</dbReference>
<dbReference type="Pfam" id="PF00932">
    <property type="entry name" value="LTD"/>
    <property type="match status" value="1"/>
</dbReference>
<keyword evidence="1" id="KW-0732">Signal</keyword>
<dbReference type="PROSITE" id="PS51841">
    <property type="entry name" value="LTD"/>
    <property type="match status" value="1"/>
</dbReference>
<dbReference type="InterPro" id="IPR014755">
    <property type="entry name" value="Cu-Rt/internalin_Ig-like"/>
</dbReference>
<evidence type="ECO:0000313" key="3">
    <source>
        <dbReference type="EMBL" id="MEM0542989.1"/>
    </source>
</evidence>
<dbReference type="Gene3D" id="2.60.40.10">
    <property type="entry name" value="Immunoglobulins"/>
    <property type="match status" value="1"/>
</dbReference>
<evidence type="ECO:0000256" key="1">
    <source>
        <dbReference type="ARBA" id="ARBA00022729"/>
    </source>
</evidence>
<feature type="non-terminal residue" evidence="3">
    <location>
        <position position="1696"/>
    </location>
</feature>
<dbReference type="Gene3D" id="2.60.120.260">
    <property type="entry name" value="Galactose-binding domain-like"/>
    <property type="match status" value="2"/>
</dbReference>
<dbReference type="InterPro" id="IPR001322">
    <property type="entry name" value="Lamin_tail_dom"/>
</dbReference>
<keyword evidence="4" id="KW-1185">Reference proteome</keyword>
<gene>
    <name evidence="3" type="ORF">WFZ85_10185</name>
</gene>
<feature type="domain" description="LTD" evidence="2">
    <location>
        <begin position="640"/>
        <end position="780"/>
    </location>
</feature>
<protein>
    <submittedName>
        <fullName evidence="3">Lamin tail domain-containing protein</fullName>
    </submittedName>
</protein>